<evidence type="ECO:0000313" key="2">
    <source>
        <dbReference type="Proteomes" id="UP001142489"/>
    </source>
</evidence>
<feature type="non-terminal residue" evidence="1">
    <location>
        <position position="1"/>
    </location>
</feature>
<dbReference type="InterPro" id="IPR008919">
    <property type="entry name" value="Retrov_capsid_N"/>
</dbReference>
<dbReference type="Proteomes" id="UP001142489">
    <property type="component" value="Unassembled WGS sequence"/>
</dbReference>
<evidence type="ECO:0000313" key="1">
    <source>
        <dbReference type="EMBL" id="KAJ7313545.1"/>
    </source>
</evidence>
<dbReference type="GO" id="GO:0016032">
    <property type="term" value="P:viral process"/>
    <property type="evidence" value="ECO:0007669"/>
    <property type="project" value="InterPro"/>
</dbReference>
<accession>A0A9Q1AUZ3</accession>
<proteinExistence type="predicted"/>
<dbReference type="Gene3D" id="1.10.375.10">
    <property type="entry name" value="Human Immunodeficiency Virus Type 1 Capsid Protein"/>
    <property type="match status" value="1"/>
</dbReference>
<reference evidence="1" key="1">
    <citation type="journal article" date="2023" name="DNA Res.">
        <title>Chromosome-level genome assembly of Phrynocephalus forsythii using third-generation DNA sequencing and Hi-C analysis.</title>
        <authorList>
            <person name="Qi Y."/>
            <person name="Zhao W."/>
            <person name="Zhao Y."/>
            <person name="Niu C."/>
            <person name="Cao S."/>
            <person name="Zhang Y."/>
        </authorList>
    </citation>
    <scope>NUCLEOTIDE SEQUENCE</scope>
    <source>
        <tissue evidence="1">Muscle</tissue>
    </source>
</reference>
<organism evidence="1 2">
    <name type="scientific">Phrynocephalus forsythii</name>
    <dbReference type="NCBI Taxonomy" id="171643"/>
    <lineage>
        <taxon>Eukaryota</taxon>
        <taxon>Metazoa</taxon>
        <taxon>Chordata</taxon>
        <taxon>Craniata</taxon>
        <taxon>Vertebrata</taxon>
        <taxon>Euteleostomi</taxon>
        <taxon>Lepidosauria</taxon>
        <taxon>Squamata</taxon>
        <taxon>Bifurcata</taxon>
        <taxon>Unidentata</taxon>
        <taxon>Episquamata</taxon>
        <taxon>Toxicofera</taxon>
        <taxon>Iguania</taxon>
        <taxon>Acrodonta</taxon>
        <taxon>Agamidae</taxon>
        <taxon>Agaminae</taxon>
        <taxon>Phrynocephalus</taxon>
    </lineage>
</organism>
<comment type="caution">
    <text evidence="1">The sequence shown here is derived from an EMBL/GenBank/DDBJ whole genome shotgun (WGS) entry which is preliminary data.</text>
</comment>
<dbReference type="SUPFAM" id="SSF47943">
    <property type="entry name" value="Retrovirus capsid protein, N-terminal core domain"/>
    <property type="match status" value="1"/>
</dbReference>
<protein>
    <submittedName>
        <fullName evidence="1">Uncharacterized protein</fullName>
    </submittedName>
</protein>
<dbReference type="Pfam" id="PF00607">
    <property type="entry name" value="Gag_p24"/>
    <property type="match status" value="1"/>
</dbReference>
<sequence>PAPPYHQIYPLLPPPPELPHEGAPLRMAQRMVEEAKWSGELSGKDRTSLVAVCPITWGQNAQGQKAVTYNPLPYSVVRYFQWAVTDTGLQSTYVKGLLEALGNGYTLLSTDWKKIMCMILDTSPPSWKLRDRIYSKLQSKMSQEQLAKELLCGLQANSLVEKLDQDLELGQVVEGPTLDHILGPKRRDDPNLQIVTISVQERSTDKAQEFFVDKIRG</sequence>
<keyword evidence="2" id="KW-1185">Reference proteome</keyword>
<gene>
    <name evidence="1" type="ORF">JRQ81_005020</name>
</gene>
<dbReference type="AlphaFoldDB" id="A0A9Q1AUZ3"/>
<dbReference type="EMBL" id="JAPFRF010000012">
    <property type="protein sequence ID" value="KAJ7313545.1"/>
    <property type="molecule type" value="Genomic_DNA"/>
</dbReference>
<name>A0A9Q1AUZ3_9SAUR</name>